<dbReference type="OrthoDB" id="10519285at2759"/>
<sequence length="129" mass="14934">MGRLDIEENTRLLHDKLRYYSAQNPLLSIATCSSESIQITPNDIEPVRDEHSKYGVTCHGPDLHDFQWRGPYGLISQDPLLRLVEWQVHRTQEQVGRSGGPEMHARYAKQVDSSERNAATREIYIQRME</sequence>
<keyword evidence="2" id="KW-1185">Reference proteome</keyword>
<dbReference type="Proteomes" id="UP000325440">
    <property type="component" value="Unassembled WGS sequence"/>
</dbReference>
<reference evidence="1 2" key="1">
    <citation type="submission" date="2019-08" db="EMBL/GenBank/DDBJ databases">
        <authorList>
            <person name="Alioto T."/>
            <person name="Alioto T."/>
            <person name="Gomez Garrido J."/>
        </authorList>
    </citation>
    <scope>NUCLEOTIDE SEQUENCE [LARGE SCALE GENOMIC DNA]</scope>
</reference>
<evidence type="ECO:0000313" key="1">
    <source>
        <dbReference type="EMBL" id="VVC42052.1"/>
    </source>
</evidence>
<gene>
    <name evidence="1" type="ORF">CINCED_3A000804</name>
</gene>
<dbReference type="EMBL" id="CABPRJ010001935">
    <property type="protein sequence ID" value="VVC42052.1"/>
    <property type="molecule type" value="Genomic_DNA"/>
</dbReference>
<protein>
    <submittedName>
        <fullName evidence="1">Uncharacterized protein</fullName>
    </submittedName>
</protein>
<proteinExistence type="predicted"/>
<name>A0A5E4NE34_9HEMI</name>
<accession>A0A5E4NE34</accession>
<organism evidence="1 2">
    <name type="scientific">Cinara cedri</name>
    <dbReference type="NCBI Taxonomy" id="506608"/>
    <lineage>
        <taxon>Eukaryota</taxon>
        <taxon>Metazoa</taxon>
        <taxon>Ecdysozoa</taxon>
        <taxon>Arthropoda</taxon>
        <taxon>Hexapoda</taxon>
        <taxon>Insecta</taxon>
        <taxon>Pterygota</taxon>
        <taxon>Neoptera</taxon>
        <taxon>Paraneoptera</taxon>
        <taxon>Hemiptera</taxon>
        <taxon>Sternorrhyncha</taxon>
        <taxon>Aphidomorpha</taxon>
        <taxon>Aphidoidea</taxon>
        <taxon>Aphididae</taxon>
        <taxon>Lachninae</taxon>
        <taxon>Cinara</taxon>
    </lineage>
</organism>
<dbReference type="AlphaFoldDB" id="A0A5E4NE34"/>
<evidence type="ECO:0000313" key="2">
    <source>
        <dbReference type="Proteomes" id="UP000325440"/>
    </source>
</evidence>